<comment type="catalytic activity">
    <reaction evidence="4 5">
        <text>dUTP + H2O = dUMP + diphosphate + H(+)</text>
        <dbReference type="Rhea" id="RHEA:10248"/>
        <dbReference type="ChEBI" id="CHEBI:15377"/>
        <dbReference type="ChEBI" id="CHEBI:15378"/>
        <dbReference type="ChEBI" id="CHEBI:33019"/>
        <dbReference type="ChEBI" id="CHEBI:61555"/>
        <dbReference type="ChEBI" id="CHEBI:246422"/>
        <dbReference type="EC" id="3.6.1.23"/>
    </reaction>
</comment>
<evidence type="ECO:0000256" key="1">
    <source>
        <dbReference type="ARBA" id="ARBA00006581"/>
    </source>
</evidence>
<feature type="binding site" evidence="5">
    <location>
        <begin position="86"/>
        <end position="88"/>
    </location>
    <ligand>
        <name>substrate</name>
    </ligand>
</feature>
<dbReference type="NCBIfam" id="NF001862">
    <property type="entry name" value="PRK00601.1"/>
    <property type="match status" value="1"/>
</dbReference>
<dbReference type="Proteomes" id="UP000724149">
    <property type="component" value="Unassembled WGS sequence"/>
</dbReference>
<evidence type="ECO:0000256" key="5">
    <source>
        <dbReference type="HAMAP-Rule" id="MF_00116"/>
    </source>
</evidence>
<keyword evidence="2 5" id="KW-0378">Hydrolase</keyword>
<dbReference type="PANTHER" id="PTHR11241:SF0">
    <property type="entry name" value="DEOXYURIDINE 5'-TRIPHOSPHATE NUCLEOTIDOHYDROLASE"/>
    <property type="match status" value="1"/>
</dbReference>
<protein>
    <recommendedName>
        <fullName evidence="5">Deoxyuridine 5'-triphosphate nucleotidohydrolase</fullName>
        <shortName evidence="5">dUTPase</shortName>
        <ecNumber evidence="5">3.6.1.23</ecNumber>
    </recommendedName>
    <alternativeName>
        <fullName evidence="5">dUTP pyrophosphatase</fullName>
    </alternativeName>
</protein>
<reference evidence="8 9" key="1">
    <citation type="journal article" date="2021" name="Sci. Rep.">
        <title>The distribution of antibiotic resistance genes in chicken gut microbiota commensals.</title>
        <authorList>
            <person name="Juricova H."/>
            <person name="Matiasovicova J."/>
            <person name="Kubasova T."/>
            <person name="Cejkova D."/>
            <person name="Rychlik I."/>
        </authorList>
    </citation>
    <scope>NUCLEOTIDE SEQUENCE [LARGE SCALE GENOMIC DNA]</scope>
    <source>
        <strain evidence="8 9">An564</strain>
    </source>
</reference>
<evidence type="ECO:0000313" key="9">
    <source>
        <dbReference type="Proteomes" id="UP000724149"/>
    </source>
</evidence>
<dbReference type="HAMAP" id="MF_00116">
    <property type="entry name" value="dUTPase_bact"/>
    <property type="match status" value="1"/>
</dbReference>
<keyword evidence="3 5" id="KW-0546">Nucleotide metabolism</keyword>
<keyword evidence="5" id="KW-0479">Metal-binding</keyword>
<evidence type="ECO:0000256" key="2">
    <source>
        <dbReference type="ARBA" id="ARBA00022801"/>
    </source>
</evidence>
<comment type="pathway">
    <text evidence="5">Pyrimidine metabolism; dUMP biosynthesis; dUMP from dCTP (dUTP route): step 2/2.</text>
</comment>
<dbReference type="InterPro" id="IPR029054">
    <property type="entry name" value="dUTPase-like"/>
</dbReference>
<dbReference type="SUPFAM" id="SSF51283">
    <property type="entry name" value="dUTPase-like"/>
    <property type="match status" value="1"/>
</dbReference>
<dbReference type="GO" id="GO:0004170">
    <property type="term" value="F:dUTP diphosphatase activity"/>
    <property type="evidence" value="ECO:0007669"/>
    <property type="project" value="UniProtKB-EC"/>
</dbReference>
<sequence>MDRRRKSMLIKRFTETAALPRRATEGSAGYDLSADLSQPEVIQPGESKLLPTGIGVALPPQTAGLVFGRSGLGARHGIVPANAVGVIDWDYRGEIKVPLRNQGSEPYTVQPGERIAQMLVVPVLTPELTLTDDLGSSERGEKGFGSSGRN</sequence>
<evidence type="ECO:0000256" key="4">
    <source>
        <dbReference type="ARBA" id="ARBA00047686"/>
    </source>
</evidence>
<evidence type="ECO:0000256" key="6">
    <source>
        <dbReference type="SAM" id="MobiDB-lite"/>
    </source>
</evidence>
<dbReference type="Gene3D" id="2.70.40.10">
    <property type="match status" value="1"/>
</dbReference>
<keyword evidence="5" id="KW-0460">Magnesium</keyword>
<feature type="binding site" evidence="5">
    <location>
        <position position="82"/>
    </location>
    <ligand>
        <name>substrate</name>
    </ligand>
</feature>
<evidence type="ECO:0000256" key="3">
    <source>
        <dbReference type="ARBA" id="ARBA00023080"/>
    </source>
</evidence>
<dbReference type="InterPro" id="IPR008181">
    <property type="entry name" value="dUTPase"/>
</dbReference>
<accession>A0ABS2GKY5</accession>
<proteinExistence type="inferred from homology"/>
<comment type="caution">
    <text evidence="8">The sequence shown here is derived from an EMBL/GenBank/DDBJ whole genome shotgun (WGS) entry which is preliminary data.</text>
</comment>
<keyword evidence="9" id="KW-1185">Reference proteome</keyword>
<feature type="region of interest" description="Disordered" evidence="6">
    <location>
        <begin position="130"/>
        <end position="150"/>
    </location>
</feature>
<dbReference type="CDD" id="cd07557">
    <property type="entry name" value="trimeric_dUTPase"/>
    <property type="match status" value="1"/>
</dbReference>
<feature type="binding site" evidence="5">
    <location>
        <begin position="69"/>
        <end position="71"/>
    </location>
    <ligand>
        <name>substrate</name>
    </ligand>
</feature>
<comment type="caution">
    <text evidence="5">Lacks conserved residue(s) required for the propagation of feature annotation.</text>
</comment>
<dbReference type="EC" id="3.6.1.23" evidence="5"/>
<dbReference type="EMBL" id="JACSNR010000001">
    <property type="protein sequence ID" value="MBM6922473.1"/>
    <property type="molecule type" value="Genomic_DNA"/>
</dbReference>
<evidence type="ECO:0000259" key="7">
    <source>
        <dbReference type="Pfam" id="PF00692"/>
    </source>
</evidence>
<comment type="cofactor">
    <cofactor evidence="5">
        <name>Mg(2+)</name>
        <dbReference type="ChEBI" id="CHEBI:18420"/>
    </cofactor>
</comment>
<dbReference type="InterPro" id="IPR036157">
    <property type="entry name" value="dUTPase-like_sf"/>
</dbReference>
<dbReference type="PANTHER" id="PTHR11241">
    <property type="entry name" value="DEOXYURIDINE 5'-TRIPHOSPHATE NUCLEOTIDOHYDROLASE"/>
    <property type="match status" value="1"/>
</dbReference>
<dbReference type="NCBIfam" id="TIGR00576">
    <property type="entry name" value="dut"/>
    <property type="match status" value="1"/>
</dbReference>
<name>A0ABS2GKY5_9FIRM</name>
<dbReference type="InterPro" id="IPR033704">
    <property type="entry name" value="dUTPase_trimeric"/>
</dbReference>
<comment type="function">
    <text evidence="5">This enzyme is involved in nucleotide metabolism: it produces dUMP, the immediate precursor of thymidine nucleotides and it decreases the intracellular concentration of dUTP so that uracil cannot be incorporated into DNA.</text>
</comment>
<evidence type="ECO:0000313" key="8">
    <source>
        <dbReference type="EMBL" id="MBM6922473.1"/>
    </source>
</evidence>
<feature type="domain" description="dUTPase-like" evidence="7">
    <location>
        <begin position="17"/>
        <end position="148"/>
    </location>
</feature>
<gene>
    <name evidence="5 8" type="primary">dut</name>
    <name evidence="8" type="ORF">H9X81_02025</name>
</gene>
<organism evidence="8 9">
    <name type="scientific">Hydrogenoanaerobacterium saccharovorans</name>
    <dbReference type="NCBI Taxonomy" id="474960"/>
    <lineage>
        <taxon>Bacteria</taxon>
        <taxon>Bacillati</taxon>
        <taxon>Bacillota</taxon>
        <taxon>Clostridia</taxon>
        <taxon>Eubacteriales</taxon>
        <taxon>Oscillospiraceae</taxon>
        <taxon>Hydrogenoanaerobacterium</taxon>
    </lineage>
</organism>
<dbReference type="Pfam" id="PF00692">
    <property type="entry name" value="dUTPase"/>
    <property type="match status" value="1"/>
</dbReference>
<comment type="similarity">
    <text evidence="1 5">Belongs to the dUTPase family.</text>
</comment>